<dbReference type="PANTHER" id="PTHR19304">
    <property type="entry name" value="CYCLIC-AMP RESPONSE ELEMENT BINDING PROTEIN"/>
    <property type="match status" value="1"/>
</dbReference>
<comment type="subcellular location">
    <subcellularLocation>
        <location evidence="1">Nucleus</location>
    </subcellularLocation>
</comment>
<dbReference type="CDD" id="cd14687">
    <property type="entry name" value="bZIP_ATF2"/>
    <property type="match status" value="1"/>
</dbReference>
<dbReference type="PRINTS" id="PR00043">
    <property type="entry name" value="LEUZIPPRJUN"/>
</dbReference>
<dbReference type="InterPro" id="IPR051027">
    <property type="entry name" value="bZIP_transcription_factors"/>
</dbReference>
<name>A0A179FI85_METCM</name>
<dbReference type="KEGG" id="pchm:VFPPC_16248"/>
<evidence type="ECO:0000256" key="5">
    <source>
        <dbReference type="ARBA" id="ARBA00023242"/>
    </source>
</evidence>
<keyword evidence="4" id="KW-0804">Transcription</keyword>
<evidence type="ECO:0000256" key="1">
    <source>
        <dbReference type="ARBA" id="ARBA00004123"/>
    </source>
</evidence>
<dbReference type="GO" id="GO:0003700">
    <property type="term" value="F:DNA-binding transcription factor activity"/>
    <property type="evidence" value="ECO:0007669"/>
    <property type="project" value="InterPro"/>
</dbReference>
<gene>
    <name evidence="8" type="ORF">VFPPC_16248</name>
</gene>
<dbReference type="GeneID" id="28857995"/>
<evidence type="ECO:0000256" key="4">
    <source>
        <dbReference type="ARBA" id="ARBA00023163"/>
    </source>
</evidence>
<evidence type="ECO:0000256" key="2">
    <source>
        <dbReference type="ARBA" id="ARBA00023015"/>
    </source>
</evidence>
<dbReference type="RefSeq" id="XP_018142053.1">
    <property type="nucleotide sequence ID" value="XM_018294001.1"/>
</dbReference>
<dbReference type="PROSITE" id="PS50217">
    <property type="entry name" value="BZIP"/>
    <property type="match status" value="1"/>
</dbReference>
<organism evidence="8 9">
    <name type="scientific">Pochonia chlamydosporia 170</name>
    <dbReference type="NCBI Taxonomy" id="1380566"/>
    <lineage>
        <taxon>Eukaryota</taxon>
        <taxon>Fungi</taxon>
        <taxon>Dikarya</taxon>
        <taxon>Ascomycota</taxon>
        <taxon>Pezizomycotina</taxon>
        <taxon>Sordariomycetes</taxon>
        <taxon>Hypocreomycetidae</taxon>
        <taxon>Hypocreales</taxon>
        <taxon>Clavicipitaceae</taxon>
        <taxon>Pochonia</taxon>
    </lineage>
</organism>
<feature type="compositionally biased region" description="Polar residues" evidence="6">
    <location>
        <begin position="106"/>
        <end position="116"/>
    </location>
</feature>
<feature type="region of interest" description="Disordered" evidence="6">
    <location>
        <begin position="98"/>
        <end position="166"/>
    </location>
</feature>
<accession>A0A179FI85</accession>
<comment type="caution">
    <text evidence="8">The sequence shown here is derived from an EMBL/GenBank/DDBJ whole genome shotgun (WGS) entry which is preliminary data.</text>
</comment>
<keyword evidence="5" id="KW-0539">Nucleus</keyword>
<dbReference type="AlphaFoldDB" id="A0A179FI85"/>
<reference evidence="8 9" key="1">
    <citation type="journal article" date="2016" name="PLoS Pathog.">
        <title>Biosynthesis of antibiotic leucinostatins in bio-control fungus Purpureocillium lilacinum and their inhibition on phytophthora revealed by genome mining.</title>
        <authorList>
            <person name="Wang G."/>
            <person name="Liu Z."/>
            <person name="Lin R."/>
            <person name="Li E."/>
            <person name="Mao Z."/>
            <person name="Ling J."/>
            <person name="Yang Y."/>
            <person name="Yin W.B."/>
            <person name="Xie B."/>
        </authorList>
    </citation>
    <scope>NUCLEOTIDE SEQUENCE [LARGE SCALE GENOMIC DNA]</scope>
    <source>
        <strain evidence="8">170</strain>
    </source>
</reference>
<protein>
    <submittedName>
        <fullName evidence="8">Transcription factor atf21</fullName>
    </submittedName>
</protein>
<dbReference type="InterPro" id="IPR046347">
    <property type="entry name" value="bZIP_sf"/>
</dbReference>
<dbReference type="InterPro" id="IPR004827">
    <property type="entry name" value="bZIP"/>
</dbReference>
<keyword evidence="9" id="KW-1185">Reference proteome</keyword>
<dbReference type="InterPro" id="IPR002112">
    <property type="entry name" value="Leuzip_Jun"/>
</dbReference>
<dbReference type="EMBL" id="LSBJ02000005">
    <property type="protein sequence ID" value="OAQ64739.1"/>
    <property type="molecule type" value="Genomic_DNA"/>
</dbReference>
<dbReference type="Proteomes" id="UP000078397">
    <property type="component" value="Unassembled WGS sequence"/>
</dbReference>
<evidence type="ECO:0000256" key="6">
    <source>
        <dbReference type="SAM" id="MobiDB-lite"/>
    </source>
</evidence>
<evidence type="ECO:0000313" key="8">
    <source>
        <dbReference type="EMBL" id="OAQ64739.1"/>
    </source>
</evidence>
<dbReference type="OrthoDB" id="295274at2759"/>
<dbReference type="GO" id="GO:0003677">
    <property type="term" value="F:DNA binding"/>
    <property type="evidence" value="ECO:0007669"/>
    <property type="project" value="UniProtKB-KW"/>
</dbReference>
<evidence type="ECO:0000313" key="9">
    <source>
        <dbReference type="Proteomes" id="UP000078397"/>
    </source>
</evidence>
<dbReference type="SUPFAM" id="SSF57959">
    <property type="entry name" value="Leucine zipper domain"/>
    <property type="match status" value="1"/>
</dbReference>
<evidence type="ECO:0000259" key="7">
    <source>
        <dbReference type="PROSITE" id="PS50217"/>
    </source>
</evidence>
<sequence length="257" mass="29250">METICTEHQPHHFVMGAAVEFPFWEQPEPWEGYLESCNPEFQNPFEDHSPGSSFDGNMNWIDGCEHLYYAHSPISPMAVPSAAGHPPEAINSIPSEAPRAQAQEARISNSNHNTNQQKRKRRQPQSITKSTNSVDSKPKRPCRSRSTSFSPVNVDVLSNKDDNDNDREDVYLERSRIASNKFRERKRNEIAQLESEEYTIEDANRQLRGMLDALTSEILSLKMQLLQHTNCNCELIQAYISKEAHHFVKSLQGVAKG</sequence>
<keyword evidence="2" id="KW-0805">Transcription regulation</keyword>
<dbReference type="Pfam" id="PF00170">
    <property type="entry name" value="bZIP_1"/>
    <property type="match status" value="1"/>
</dbReference>
<dbReference type="STRING" id="1380566.A0A179FI85"/>
<evidence type="ECO:0000256" key="3">
    <source>
        <dbReference type="ARBA" id="ARBA00023125"/>
    </source>
</evidence>
<feature type="compositionally biased region" description="Polar residues" evidence="6">
    <location>
        <begin position="124"/>
        <end position="135"/>
    </location>
</feature>
<dbReference type="Gene3D" id="1.20.5.170">
    <property type="match status" value="1"/>
</dbReference>
<keyword evidence="3" id="KW-0238">DNA-binding</keyword>
<proteinExistence type="predicted"/>
<feature type="domain" description="BZIP" evidence="7">
    <location>
        <begin position="165"/>
        <end position="228"/>
    </location>
</feature>
<dbReference type="GO" id="GO:0005634">
    <property type="term" value="C:nucleus"/>
    <property type="evidence" value="ECO:0007669"/>
    <property type="project" value="UniProtKB-SubCell"/>
</dbReference>